<dbReference type="GO" id="GO:0010008">
    <property type="term" value="C:endosome membrane"/>
    <property type="evidence" value="ECO:0007669"/>
    <property type="project" value="UniProtKB-SubCell"/>
</dbReference>
<dbReference type="PROSITE" id="PS50031">
    <property type="entry name" value="EH"/>
    <property type="match status" value="1"/>
</dbReference>
<keyword evidence="8" id="KW-0963">Cytoplasm</keyword>
<dbReference type="SUPFAM" id="SSF47473">
    <property type="entry name" value="EF-hand"/>
    <property type="match status" value="1"/>
</dbReference>
<keyword evidence="6" id="KW-0967">Endosome</keyword>
<dbReference type="InterPro" id="IPR011992">
    <property type="entry name" value="EF-hand-dom_pair"/>
</dbReference>
<dbReference type="Gene3D" id="1.10.238.10">
    <property type="entry name" value="EF-hand"/>
    <property type="match status" value="1"/>
</dbReference>
<evidence type="ECO:0000256" key="4">
    <source>
        <dbReference type="ARBA" id="ARBA00011159"/>
    </source>
</evidence>
<evidence type="ECO:0000256" key="2">
    <source>
        <dbReference type="ARBA" id="ARBA00004134"/>
    </source>
</evidence>
<feature type="compositionally biased region" description="Low complexity" evidence="10">
    <location>
        <begin position="375"/>
        <end position="384"/>
    </location>
</feature>
<comment type="caution">
    <text evidence="13">The sequence shown here is derived from an EMBL/GenBank/DDBJ whole genome shotgun (WGS) entry which is preliminary data.</text>
</comment>
<accession>A0AAN6F8V6</accession>
<feature type="compositionally biased region" description="Basic residues" evidence="10">
    <location>
        <begin position="438"/>
        <end position="452"/>
    </location>
</feature>
<dbReference type="Pfam" id="PF12763">
    <property type="entry name" value="EH"/>
    <property type="match status" value="1"/>
</dbReference>
<evidence type="ECO:0000256" key="8">
    <source>
        <dbReference type="ARBA" id="ARBA00023212"/>
    </source>
</evidence>
<dbReference type="GO" id="GO:0005509">
    <property type="term" value="F:calcium ion binding"/>
    <property type="evidence" value="ECO:0007669"/>
    <property type="project" value="InterPro"/>
</dbReference>
<evidence type="ECO:0000256" key="3">
    <source>
        <dbReference type="ARBA" id="ARBA00004413"/>
    </source>
</evidence>
<organism evidence="13 14">
    <name type="scientific">Friedmanniomyces endolithicus</name>
    <dbReference type="NCBI Taxonomy" id="329885"/>
    <lineage>
        <taxon>Eukaryota</taxon>
        <taxon>Fungi</taxon>
        <taxon>Dikarya</taxon>
        <taxon>Ascomycota</taxon>
        <taxon>Pezizomycotina</taxon>
        <taxon>Dothideomycetes</taxon>
        <taxon>Dothideomycetidae</taxon>
        <taxon>Mycosphaerellales</taxon>
        <taxon>Teratosphaeriaceae</taxon>
        <taxon>Friedmanniomyces</taxon>
    </lineage>
</organism>
<protein>
    <submittedName>
        <fullName evidence="13">Increased rDNA silencing protein</fullName>
    </submittedName>
</protein>
<comment type="function">
    <text evidence="9">Component of the PAN1 actin cytoskeleton-regulatory complex required for the internalization of endosomes during actin-coupled endocytosis. The complex links the site of endocytosis to the cell membrane-associated actin cytoskeleton. Mediates uptake of external molecules and vacuolar degradation of plasma membrane proteins. Plays a role in the proper organization of the cell membrane-associated actin cytoskeleton and promotes its destabilization.</text>
</comment>
<feature type="domain" description="EH" evidence="11">
    <location>
        <begin position="491"/>
        <end position="560"/>
    </location>
</feature>
<name>A0AAN6F8V6_9PEZI</name>
<gene>
    <name evidence="13" type="primary">IRS4_2</name>
    <name evidence="13" type="ORF">LTR82_014908</name>
</gene>
<evidence type="ECO:0000256" key="7">
    <source>
        <dbReference type="ARBA" id="ARBA00023203"/>
    </source>
</evidence>
<evidence type="ECO:0000256" key="6">
    <source>
        <dbReference type="ARBA" id="ARBA00022753"/>
    </source>
</evidence>
<keyword evidence="7" id="KW-0009">Actin-binding</keyword>
<comment type="subunit">
    <text evidence="4">Component of the PAN1 actin cytoskeleton-regulatory complex.</text>
</comment>
<dbReference type="Proteomes" id="UP001168146">
    <property type="component" value="Unassembled WGS sequence"/>
</dbReference>
<dbReference type="GO" id="GO:0003779">
    <property type="term" value="F:actin binding"/>
    <property type="evidence" value="ECO:0007669"/>
    <property type="project" value="UniProtKB-KW"/>
</dbReference>
<dbReference type="AlphaFoldDB" id="A0AAN6F8V6"/>
<evidence type="ECO:0000256" key="9">
    <source>
        <dbReference type="ARBA" id="ARBA00025194"/>
    </source>
</evidence>
<evidence type="ECO:0000259" key="12">
    <source>
        <dbReference type="PROSITE" id="PS50222"/>
    </source>
</evidence>
<dbReference type="EMBL" id="JASUXU010000077">
    <property type="protein sequence ID" value="KAK0310226.1"/>
    <property type="molecule type" value="Genomic_DNA"/>
</dbReference>
<dbReference type="PROSITE" id="PS50222">
    <property type="entry name" value="EF_HAND_2"/>
    <property type="match status" value="1"/>
</dbReference>
<sequence length="588" mass="64872">MPGQRSSSRTPSIASINTTDSQSAALLGATKAFASNKPATPQRRVPSTTYSGSHGALAAGTRVGTTPSPKHGAAFVSTDGGCDGTDGISMLEHSVTPRLAAPKRHDRGTSPSHQAAQLAVTRSPDTTAPRLKSRPRADTTHKPYVAPKPRRLSGHDSKINDRNPDRPTDLTPIRPTTSLVKLFEQKTSTSTLPHVKDRLAPVTIRPNYDPPMRTSKPAREGVITTVFHMELPENEAVTRRAANIAASDREPVRRPVDDDERSSSDDYVSASEDTAPPSSSLTIRKRESRSPSVDPITITTGNRRPRPSPSPLRHSSTQPLQIYKAPSRNLTSPANMSISSQSERSIPAQYNMLHPRRMTPLNTGNDLANAIVASSLASSRAPSPRKVDPPPVPFRNPRHHKLGFSRTPSPSKHVGMRHTLRKEESEETETENEDHPYGKHKKKRIVRKHPNKHHEGDRKRWREAVTERERKRYEGVWAANKGIHCSFTAEEEQRLQRVANAENSRPKRAAASELVSNIVTRDIWARSRLPDSVLESVWDLVDSEDNGCLSKEEFVIDQRLKGRKLPVSVSGSVAQSVKGIQGIKIRKQ</sequence>
<reference evidence="13" key="1">
    <citation type="submission" date="2021-12" db="EMBL/GenBank/DDBJ databases">
        <title>Black yeast isolated from Biological Soil Crust.</title>
        <authorList>
            <person name="Kurbessoian T."/>
        </authorList>
    </citation>
    <scope>NUCLEOTIDE SEQUENCE</scope>
    <source>
        <strain evidence="13">CCFEE 5208</strain>
    </source>
</reference>
<evidence type="ECO:0000256" key="5">
    <source>
        <dbReference type="ARBA" id="ARBA00022583"/>
    </source>
</evidence>
<feature type="compositionally biased region" description="Polar residues" evidence="10">
    <location>
        <begin position="1"/>
        <end position="24"/>
    </location>
</feature>
<dbReference type="InterPro" id="IPR002048">
    <property type="entry name" value="EF_hand_dom"/>
</dbReference>
<evidence type="ECO:0000313" key="14">
    <source>
        <dbReference type="Proteomes" id="UP001168146"/>
    </source>
</evidence>
<feature type="region of interest" description="Disordered" evidence="10">
    <location>
        <begin position="1"/>
        <end position="176"/>
    </location>
</feature>
<keyword evidence="8" id="KW-0206">Cytoskeleton</keyword>
<evidence type="ECO:0000256" key="10">
    <source>
        <dbReference type="SAM" id="MobiDB-lite"/>
    </source>
</evidence>
<feature type="domain" description="EF-hand" evidence="12">
    <location>
        <begin position="529"/>
        <end position="564"/>
    </location>
</feature>
<dbReference type="GO" id="GO:0005886">
    <property type="term" value="C:plasma membrane"/>
    <property type="evidence" value="ECO:0007669"/>
    <property type="project" value="UniProtKB-SubCell"/>
</dbReference>
<feature type="compositionally biased region" description="Basic and acidic residues" evidence="10">
    <location>
        <begin position="247"/>
        <end position="264"/>
    </location>
</feature>
<evidence type="ECO:0000313" key="13">
    <source>
        <dbReference type="EMBL" id="KAK0310226.1"/>
    </source>
</evidence>
<feature type="compositionally biased region" description="Polar residues" evidence="10">
    <location>
        <begin position="328"/>
        <end position="343"/>
    </location>
</feature>
<proteinExistence type="predicted"/>
<dbReference type="GO" id="GO:0006897">
    <property type="term" value="P:endocytosis"/>
    <property type="evidence" value="ECO:0007669"/>
    <property type="project" value="UniProtKB-KW"/>
</dbReference>
<feature type="region of interest" description="Disordered" evidence="10">
    <location>
        <begin position="240"/>
        <end position="343"/>
    </location>
</feature>
<feature type="compositionally biased region" description="Basic and acidic residues" evidence="10">
    <location>
        <begin position="153"/>
        <end position="168"/>
    </location>
</feature>
<dbReference type="GO" id="GO:0030479">
    <property type="term" value="C:actin cortical patch"/>
    <property type="evidence" value="ECO:0007669"/>
    <property type="project" value="UniProtKB-SubCell"/>
</dbReference>
<evidence type="ECO:0000259" key="11">
    <source>
        <dbReference type="PROSITE" id="PS50031"/>
    </source>
</evidence>
<keyword evidence="5" id="KW-0254">Endocytosis</keyword>
<feature type="compositionally biased region" description="Basic and acidic residues" evidence="10">
    <location>
        <begin position="453"/>
        <end position="463"/>
    </location>
</feature>
<dbReference type="InterPro" id="IPR000261">
    <property type="entry name" value="EH_dom"/>
</dbReference>
<evidence type="ECO:0000256" key="1">
    <source>
        <dbReference type="ARBA" id="ARBA00004125"/>
    </source>
</evidence>
<comment type="subcellular location">
    <subcellularLocation>
        <location evidence="3">Cell membrane</location>
        <topology evidence="3">Peripheral membrane protein</topology>
        <orientation evidence="3">Cytoplasmic side</orientation>
    </subcellularLocation>
    <subcellularLocation>
        <location evidence="2">Cytoplasm</location>
        <location evidence="2">Cytoskeleton</location>
        <location evidence="2">Actin patch</location>
    </subcellularLocation>
    <subcellularLocation>
        <location evidence="1">Endosome membrane</location>
        <topology evidence="1">Peripheral membrane protein</topology>
        <orientation evidence="1">Cytoplasmic side</orientation>
    </subcellularLocation>
</comment>
<dbReference type="SMART" id="SM00027">
    <property type="entry name" value="EH"/>
    <property type="match status" value="1"/>
</dbReference>
<feature type="region of interest" description="Disordered" evidence="10">
    <location>
        <begin position="375"/>
        <end position="463"/>
    </location>
</feature>